<dbReference type="EMBL" id="JAWJEJ010000001">
    <property type="protein sequence ID" value="MDV3457931.1"/>
    <property type="molecule type" value="Genomic_DNA"/>
</dbReference>
<protein>
    <recommendedName>
        <fullName evidence="3">histidine kinase</fullName>
        <ecNumber evidence="3">2.7.13.3</ecNumber>
    </recommendedName>
</protein>
<dbReference type="PRINTS" id="PR00344">
    <property type="entry name" value="BCTRLSENSOR"/>
</dbReference>
<evidence type="ECO:0000313" key="14">
    <source>
        <dbReference type="EMBL" id="MDV3457931.1"/>
    </source>
</evidence>
<dbReference type="InterPro" id="IPR003660">
    <property type="entry name" value="HAMP_dom"/>
</dbReference>
<dbReference type="GO" id="GO:0016301">
    <property type="term" value="F:kinase activity"/>
    <property type="evidence" value="ECO:0007669"/>
    <property type="project" value="UniProtKB-KW"/>
</dbReference>
<dbReference type="InterPro" id="IPR005467">
    <property type="entry name" value="His_kinase_dom"/>
</dbReference>
<comment type="subcellular location">
    <subcellularLocation>
        <location evidence="2">Membrane</location>
    </subcellularLocation>
</comment>
<evidence type="ECO:0000259" key="12">
    <source>
        <dbReference type="PROSITE" id="PS50109"/>
    </source>
</evidence>
<dbReference type="InterPro" id="IPR003594">
    <property type="entry name" value="HATPase_dom"/>
</dbReference>
<dbReference type="Pfam" id="PF02518">
    <property type="entry name" value="HATPase_c"/>
    <property type="match status" value="1"/>
</dbReference>
<dbReference type="InterPro" id="IPR050428">
    <property type="entry name" value="TCS_sensor_his_kinase"/>
</dbReference>
<name>A0ABU3Y971_9SPHN</name>
<dbReference type="EC" id="2.7.13.3" evidence="3"/>
<evidence type="ECO:0000256" key="7">
    <source>
        <dbReference type="ARBA" id="ARBA00022777"/>
    </source>
</evidence>
<keyword evidence="10 11" id="KW-0472">Membrane</keyword>
<dbReference type="PANTHER" id="PTHR45436">
    <property type="entry name" value="SENSOR HISTIDINE KINASE YKOH"/>
    <property type="match status" value="1"/>
</dbReference>
<dbReference type="InterPro" id="IPR036890">
    <property type="entry name" value="HATPase_C_sf"/>
</dbReference>
<dbReference type="Proteomes" id="UP001273531">
    <property type="component" value="Unassembled WGS sequence"/>
</dbReference>
<organism evidence="14 15">
    <name type="scientific">Sphingomonas agrestis</name>
    <dbReference type="NCBI Taxonomy" id="3080540"/>
    <lineage>
        <taxon>Bacteria</taxon>
        <taxon>Pseudomonadati</taxon>
        <taxon>Pseudomonadota</taxon>
        <taxon>Alphaproteobacteria</taxon>
        <taxon>Sphingomonadales</taxon>
        <taxon>Sphingomonadaceae</taxon>
        <taxon>Sphingomonas</taxon>
    </lineage>
</organism>
<gene>
    <name evidence="14" type="ORF">RZN05_13125</name>
</gene>
<evidence type="ECO:0000256" key="11">
    <source>
        <dbReference type="SAM" id="Phobius"/>
    </source>
</evidence>
<sequence length="431" mass="45463">MLALSATATLVALLLAGVIVAGILGRVVTQGIDRRLDAQLALIATAVGKDGTLDRTRLRQVQGALDAGPGWRWRVEAPALELGSEDFPQIEAGRPEHLTGAGGRGHVRPIEGLSRDGDAVHGRALRLETPGGAVTIFATAPRDIIERPVRDALLPLLGMLATIGALLGLAALSQIRLGLRPVRRLRDGVAAVRDGSIERVDEAQPEELRPLAEELNALVRDNAAALASARASAANLAHALKTPVATLALDLRDDPRAAQVERIDTTIRHHLSRARLDSSSIRAVTRVAPALEALVHTISQLHASRNITVEVDSARDYAVAIGPSDFDELLGNLIDNAARYARTGVAIEVQPDGRMLRFEVSDDGPGIPAAERDRATAPGVRLDERGDGHGFGLAIARELAALHGGALKLEEAAQGGLAATVTLPMSKRTMP</sequence>
<dbReference type="PROSITE" id="PS50885">
    <property type="entry name" value="HAMP"/>
    <property type="match status" value="1"/>
</dbReference>
<keyword evidence="7 14" id="KW-0418">Kinase</keyword>
<evidence type="ECO:0000256" key="1">
    <source>
        <dbReference type="ARBA" id="ARBA00000085"/>
    </source>
</evidence>
<dbReference type="PANTHER" id="PTHR45436:SF5">
    <property type="entry name" value="SENSOR HISTIDINE KINASE TRCS"/>
    <property type="match status" value="1"/>
</dbReference>
<keyword evidence="9" id="KW-0902">Two-component regulatory system</keyword>
<keyword evidence="5" id="KW-0808">Transferase</keyword>
<evidence type="ECO:0000256" key="10">
    <source>
        <dbReference type="ARBA" id="ARBA00023136"/>
    </source>
</evidence>
<dbReference type="PROSITE" id="PS50109">
    <property type="entry name" value="HIS_KIN"/>
    <property type="match status" value="1"/>
</dbReference>
<evidence type="ECO:0000256" key="2">
    <source>
        <dbReference type="ARBA" id="ARBA00004370"/>
    </source>
</evidence>
<feature type="domain" description="Histidine kinase" evidence="12">
    <location>
        <begin position="235"/>
        <end position="427"/>
    </location>
</feature>
<dbReference type="InterPro" id="IPR004358">
    <property type="entry name" value="Sig_transdc_His_kin-like_C"/>
</dbReference>
<keyword evidence="6 11" id="KW-0812">Transmembrane</keyword>
<evidence type="ECO:0000256" key="5">
    <source>
        <dbReference type="ARBA" id="ARBA00022679"/>
    </source>
</evidence>
<dbReference type="SMART" id="SM00387">
    <property type="entry name" value="HATPase_c"/>
    <property type="match status" value="1"/>
</dbReference>
<feature type="transmembrane region" description="Helical" evidence="11">
    <location>
        <begin position="152"/>
        <end position="175"/>
    </location>
</feature>
<dbReference type="SUPFAM" id="SSF55874">
    <property type="entry name" value="ATPase domain of HSP90 chaperone/DNA topoisomerase II/histidine kinase"/>
    <property type="match status" value="1"/>
</dbReference>
<comment type="catalytic activity">
    <reaction evidence="1">
        <text>ATP + protein L-histidine = ADP + protein N-phospho-L-histidine.</text>
        <dbReference type="EC" id="2.7.13.3"/>
    </reaction>
</comment>
<evidence type="ECO:0000256" key="9">
    <source>
        <dbReference type="ARBA" id="ARBA00023012"/>
    </source>
</evidence>
<accession>A0ABU3Y971</accession>
<evidence type="ECO:0000256" key="4">
    <source>
        <dbReference type="ARBA" id="ARBA00022553"/>
    </source>
</evidence>
<keyword evidence="4" id="KW-0597">Phosphoprotein</keyword>
<feature type="domain" description="HAMP" evidence="13">
    <location>
        <begin position="176"/>
        <end position="227"/>
    </location>
</feature>
<proteinExistence type="predicted"/>
<reference evidence="14 15" key="1">
    <citation type="submission" date="2023-10" db="EMBL/GenBank/DDBJ databases">
        <title>Sphingomonas sp. HF-S4 16S ribosomal RNA gene Genome sequencing and assembly.</title>
        <authorList>
            <person name="Lee H."/>
        </authorList>
    </citation>
    <scope>NUCLEOTIDE SEQUENCE [LARGE SCALE GENOMIC DNA]</scope>
    <source>
        <strain evidence="14 15">HF-S4</strain>
    </source>
</reference>
<keyword evidence="15" id="KW-1185">Reference proteome</keyword>
<dbReference type="RefSeq" id="WP_317227620.1">
    <property type="nucleotide sequence ID" value="NZ_JAWJEJ010000001.1"/>
</dbReference>
<evidence type="ECO:0000256" key="3">
    <source>
        <dbReference type="ARBA" id="ARBA00012438"/>
    </source>
</evidence>
<dbReference type="Gene3D" id="1.10.287.130">
    <property type="match status" value="1"/>
</dbReference>
<evidence type="ECO:0000256" key="6">
    <source>
        <dbReference type="ARBA" id="ARBA00022692"/>
    </source>
</evidence>
<dbReference type="Gene3D" id="3.30.565.10">
    <property type="entry name" value="Histidine kinase-like ATPase, C-terminal domain"/>
    <property type="match status" value="1"/>
</dbReference>
<evidence type="ECO:0000313" key="15">
    <source>
        <dbReference type="Proteomes" id="UP001273531"/>
    </source>
</evidence>
<evidence type="ECO:0000259" key="13">
    <source>
        <dbReference type="PROSITE" id="PS50885"/>
    </source>
</evidence>
<keyword evidence="8 11" id="KW-1133">Transmembrane helix</keyword>
<comment type="caution">
    <text evidence="14">The sequence shown here is derived from an EMBL/GenBank/DDBJ whole genome shotgun (WGS) entry which is preliminary data.</text>
</comment>
<evidence type="ECO:0000256" key="8">
    <source>
        <dbReference type="ARBA" id="ARBA00022989"/>
    </source>
</evidence>